<dbReference type="Proteomes" id="UP000824024">
    <property type="component" value="Unassembled WGS sequence"/>
</dbReference>
<gene>
    <name evidence="3" type="ORF">IAA08_03720</name>
</gene>
<comment type="caution">
    <text evidence="3">The sequence shown here is derived from an EMBL/GenBank/DDBJ whole genome shotgun (WGS) entry which is preliminary data.</text>
</comment>
<keyword evidence="1" id="KW-0238">DNA-binding</keyword>
<dbReference type="GO" id="GO:0003677">
    <property type="term" value="F:DNA binding"/>
    <property type="evidence" value="ECO:0007669"/>
    <property type="project" value="UniProtKB-KW"/>
</dbReference>
<dbReference type="InterPro" id="IPR003313">
    <property type="entry name" value="AraC-bd"/>
</dbReference>
<evidence type="ECO:0000313" key="3">
    <source>
        <dbReference type="EMBL" id="HIZ07029.1"/>
    </source>
</evidence>
<dbReference type="CDD" id="cd06986">
    <property type="entry name" value="cupin_MmsR-like_N"/>
    <property type="match status" value="1"/>
</dbReference>
<accession>A0A9D2IF45</accession>
<dbReference type="InterPro" id="IPR037923">
    <property type="entry name" value="HTH-like"/>
</dbReference>
<feature type="domain" description="AraC-type arabinose-binding/dimerisation" evidence="2">
    <location>
        <begin position="19"/>
        <end position="156"/>
    </location>
</feature>
<sequence length="208" mass="23361">MHDNLFHLLPGDQFLDLNLYQCGQEQCPPCYSYGPVARNHFLFHYIISGEGIFHTQNARGEACTWSLGQGEGFMIFPGVIHTYTANAKAPWQYIWVEFDGLKAASLIRAAGITADVPIYQSADPKGPGRLLAELRQIVQADPSAFAALLGHLYLFLDHMIQSSSRRALSVQPGRRDLYIRQAVSYIEQHYARPDFSLEEVAVSCNLDR</sequence>
<evidence type="ECO:0000313" key="4">
    <source>
        <dbReference type="Proteomes" id="UP000824024"/>
    </source>
</evidence>
<reference evidence="3" key="2">
    <citation type="submission" date="2021-04" db="EMBL/GenBank/DDBJ databases">
        <authorList>
            <person name="Gilroy R."/>
        </authorList>
    </citation>
    <scope>NUCLEOTIDE SEQUENCE</scope>
    <source>
        <strain evidence="3">CHK192-9172</strain>
    </source>
</reference>
<feature type="non-terminal residue" evidence="3">
    <location>
        <position position="208"/>
    </location>
</feature>
<dbReference type="Pfam" id="PF02311">
    <property type="entry name" value="AraC_binding"/>
    <property type="match status" value="1"/>
</dbReference>
<organism evidence="3 4">
    <name type="scientific">Candidatus Eubacterium avistercoris</name>
    <dbReference type="NCBI Taxonomy" id="2838567"/>
    <lineage>
        <taxon>Bacteria</taxon>
        <taxon>Bacillati</taxon>
        <taxon>Bacillota</taxon>
        <taxon>Clostridia</taxon>
        <taxon>Eubacteriales</taxon>
        <taxon>Eubacteriaceae</taxon>
        <taxon>Eubacterium</taxon>
    </lineage>
</organism>
<dbReference type="Gene3D" id="2.60.120.280">
    <property type="entry name" value="Regulatory protein AraC"/>
    <property type="match status" value="1"/>
</dbReference>
<proteinExistence type="predicted"/>
<evidence type="ECO:0000256" key="1">
    <source>
        <dbReference type="ARBA" id="ARBA00023125"/>
    </source>
</evidence>
<reference evidence="3" key="1">
    <citation type="journal article" date="2021" name="PeerJ">
        <title>Extensive microbial diversity within the chicken gut microbiome revealed by metagenomics and culture.</title>
        <authorList>
            <person name="Gilroy R."/>
            <person name="Ravi A."/>
            <person name="Getino M."/>
            <person name="Pursley I."/>
            <person name="Horton D.L."/>
            <person name="Alikhan N.F."/>
            <person name="Baker D."/>
            <person name="Gharbi K."/>
            <person name="Hall N."/>
            <person name="Watson M."/>
            <person name="Adriaenssens E.M."/>
            <person name="Foster-Nyarko E."/>
            <person name="Jarju S."/>
            <person name="Secka A."/>
            <person name="Antonio M."/>
            <person name="Oren A."/>
            <person name="Chaudhuri R.R."/>
            <person name="La Ragione R."/>
            <person name="Hildebrand F."/>
            <person name="Pallen M.J."/>
        </authorList>
    </citation>
    <scope>NUCLEOTIDE SEQUENCE</scope>
    <source>
        <strain evidence="3">CHK192-9172</strain>
    </source>
</reference>
<dbReference type="AlphaFoldDB" id="A0A9D2IF45"/>
<dbReference type="GO" id="GO:0006355">
    <property type="term" value="P:regulation of DNA-templated transcription"/>
    <property type="evidence" value="ECO:0007669"/>
    <property type="project" value="InterPro"/>
</dbReference>
<name>A0A9D2IF45_9FIRM</name>
<dbReference type="EMBL" id="DXCH01000102">
    <property type="protein sequence ID" value="HIZ07029.1"/>
    <property type="molecule type" value="Genomic_DNA"/>
</dbReference>
<protein>
    <submittedName>
        <fullName evidence="3">AraC family ligand binding domain-containing protein</fullName>
    </submittedName>
</protein>
<evidence type="ECO:0000259" key="2">
    <source>
        <dbReference type="Pfam" id="PF02311"/>
    </source>
</evidence>
<dbReference type="SUPFAM" id="SSF51215">
    <property type="entry name" value="Regulatory protein AraC"/>
    <property type="match status" value="1"/>
</dbReference>